<dbReference type="PANTHER" id="PTHR30050:SF4">
    <property type="entry name" value="ATP-BINDING PROTEIN RV3427C IN INSERTION SEQUENCE-RELATED"/>
    <property type="match status" value="1"/>
</dbReference>
<dbReference type="Gene3D" id="3.40.50.300">
    <property type="entry name" value="P-loop containing nucleotide triphosphate hydrolases"/>
    <property type="match status" value="1"/>
</dbReference>
<protein>
    <submittedName>
        <fullName evidence="1">Uncharacterized protein</fullName>
    </submittedName>
</protein>
<dbReference type="AlphaFoldDB" id="A0A0F8XYZ5"/>
<dbReference type="GO" id="GO:0006260">
    <property type="term" value="P:DNA replication"/>
    <property type="evidence" value="ECO:0007669"/>
    <property type="project" value="TreeGrafter"/>
</dbReference>
<dbReference type="SUPFAM" id="SSF52540">
    <property type="entry name" value="P-loop containing nucleoside triphosphate hydrolases"/>
    <property type="match status" value="1"/>
</dbReference>
<comment type="caution">
    <text evidence="1">The sequence shown here is derived from an EMBL/GenBank/DDBJ whole genome shotgun (WGS) entry which is preliminary data.</text>
</comment>
<accession>A0A0F8XYZ5</accession>
<proteinExistence type="predicted"/>
<reference evidence="1" key="1">
    <citation type="journal article" date="2015" name="Nature">
        <title>Complex archaea that bridge the gap between prokaryotes and eukaryotes.</title>
        <authorList>
            <person name="Spang A."/>
            <person name="Saw J.H."/>
            <person name="Jorgensen S.L."/>
            <person name="Zaremba-Niedzwiedzka K."/>
            <person name="Martijn J."/>
            <person name="Lind A.E."/>
            <person name="van Eijk R."/>
            <person name="Schleper C."/>
            <person name="Guy L."/>
            <person name="Ettema T.J."/>
        </authorList>
    </citation>
    <scope>NUCLEOTIDE SEQUENCE</scope>
</reference>
<evidence type="ECO:0000313" key="1">
    <source>
        <dbReference type="EMBL" id="KKK47194.1"/>
    </source>
</evidence>
<dbReference type="EMBL" id="LAZR01069702">
    <property type="protein sequence ID" value="KKK47194.1"/>
    <property type="molecule type" value="Genomic_DNA"/>
</dbReference>
<name>A0A0F8XYZ5_9ZZZZ</name>
<dbReference type="InterPro" id="IPR027417">
    <property type="entry name" value="P-loop_NTPase"/>
</dbReference>
<sequence>AYRDAEPERERAAEAVRQAAVAAKRREWRQTSGIPPLFMDKDFSNFDESLQPGAYKAAWQYAENFPLGKPWGYGWMVMASFVKPGERGDSNGLGKTHLACSIMHRLLDRWQGEDIRRPAFFITEPDLITSIQATYSLSVEEKSLRESESEIINRLASEPLLVLDDVGKIIRTDRSNPKALTTPFVQEKLFLLIDLRYRAKLPMIITTNFASEDLETYLGTAAMDRIVEMIGGSFKRLKGKSYRRDNP</sequence>
<gene>
    <name evidence="1" type="ORF">LCGC14_3157670</name>
</gene>
<organism evidence="1">
    <name type="scientific">marine sediment metagenome</name>
    <dbReference type="NCBI Taxonomy" id="412755"/>
    <lineage>
        <taxon>unclassified sequences</taxon>
        <taxon>metagenomes</taxon>
        <taxon>ecological metagenomes</taxon>
    </lineage>
</organism>
<dbReference type="PANTHER" id="PTHR30050">
    <property type="entry name" value="CHROMOSOMAL REPLICATION INITIATOR PROTEIN DNAA"/>
    <property type="match status" value="1"/>
</dbReference>
<feature type="non-terminal residue" evidence="1">
    <location>
        <position position="1"/>
    </location>
</feature>